<dbReference type="RefSeq" id="WP_061568104.1">
    <property type="nucleotide sequence ID" value="NZ_LQYT01000012.1"/>
</dbReference>
<dbReference type="Proteomes" id="UP000075683">
    <property type="component" value="Unassembled WGS sequence"/>
</dbReference>
<sequence>MEKKTYYVDLASGSISQSRSSSAWNYEIEATDEEIIQLRKLFDLAFEKDGFSFIRAHVPYVPYHYDRENDAYDRLLAKIFAMLHHLGDEAAKEHIESLGILGQESAWPGEE</sequence>
<dbReference type="STRING" id="301148.B4135_1399"/>
<evidence type="ECO:0000313" key="2">
    <source>
        <dbReference type="Proteomes" id="UP000075683"/>
    </source>
</evidence>
<name>A0A150MDC6_9BACI</name>
<evidence type="ECO:0000313" key="1">
    <source>
        <dbReference type="EMBL" id="KYD22269.1"/>
    </source>
</evidence>
<reference evidence="1 2" key="1">
    <citation type="submission" date="2016-01" db="EMBL/GenBank/DDBJ databases">
        <title>Draft Genome Sequences of Seven Thermophilic Sporeformers Isolated from Foods.</title>
        <authorList>
            <person name="Berendsen E.M."/>
            <person name="Wells-Bennik M.H."/>
            <person name="Krawcyk A.O."/>
            <person name="De Jong A."/>
            <person name="Holsappel S."/>
            <person name="Eijlander R.T."/>
            <person name="Kuipers O.P."/>
        </authorList>
    </citation>
    <scope>NUCLEOTIDE SEQUENCE [LARGE SCALE GENOMIC DNA]</scope>
    <source>
        <strain evidence="1 2">B4135</strain>
    </source>
</reference>
<dbReference type="EMBL" id="LQYT01000012">
    <property type="protein sequence ID" value="KYD22269.1"/>
    <property type="molecule type" value="Genomic_DNA"/>
</dbReference>
<dbReference type="AlphaFoldDB" id="A0A150MDC6"/>
<gene>
    <name evidence="1" type="ORF">B4135_1399</name>
</gene>
<proteinExistence type="predicted"/>
<dbReference type="PATRIC" id="fig|301148.3.peg.706"/>
<dbReference type="OrthoDB" id="2706506at2"/>
<evidence type="ECO:0008006" key="3">
    <source>
        <dbReference type="Google" id="ProtNLM"/>
    </source>
</evidence>
<protein>
    <recommendedName>
        <fullName evidence="3">Hydrolase</fullName>
    </recommendedName>
</protein>
<comment type="caution">
    <text evidence="1">The sequence shown here is derived from an EMBL/GenBank/DDBJ whole genome shotgun (WGS) entry which is preliminary data.</text>
</comment>
<organism evidence="1 2">
    <name type="scientific">Caldibacillus debilis</name>
    <dbReference type="NCBI Taxonomy" id="301148"/>
    <lineage>
        <taxon>Bacteria</taxon>
        <taxon>Bacillati</taxon>
        <taxon>Bacillota</taxon>
        <taxon>Bacilli</taxon>
        <taxon>Bacillales</taxon>
        <taxon>Bacillaceae</taxon>
        <taxon>Caldibacillus</taxon>
    </lineage>
</organism>
<accession>A0A150MDC6</accession>